<dbReference type="PANTHER" id="PTHR43701:SF2">
    <property type="entry name" value="MEMBRANE TRANSPORTER PROTEIN YJNA-RELATED"/>
    <property type="match status" value="1"/>
</dbReference>
<organism evidence="6 7">
    <name type="scientific">Kaistella pullorum</name>
    <dbReference type="NCBI Taxonomy" id="2763074"/>
    <lineage>
        <taxon>Bacteria</taxon>
        <taxon>Pseudomonadati</taxon>
        <taxon>Bacteroidota</taxon>
        <taxon>Flavobacteriia</taxon>
        <taxon>Flavobacteriales</taxon>
        <taxon>Weeksellaceae</taxon>
        <taxon>Chryseobacterium group</taxon>
        <taxon>Kaistella</taxon>
    </lineage>
</organism>
<feature type="transmembrane region" description="Helical" evidence="5">
    <location>
        <begin position="42"/>
        <end position="62"/>
    </location>
</feature>
<feature type="transmembrane region" description="Helical" evidence="5">
    <location>
        <begin position="245"/>
        <end position="263"/>
    </location>
</feature>
<feature type="transmembrane region" description="Helical" evidence="5">
    <location>
        <begin position="215"/>
        <end position="233"/>
    </location>
</feature>
<dbReference type="RefSeq" id="WP_251833638.1">
    <property type="nucleotide sequence ID" value="NZ_JACSPS010000002.1"/>
</dbReference>
<protein>
    <recommendedName>
        <fullName evidence="5">Probable membrane transporter protein</fullName>
    </recommendedName>
</protein>
<keyword evidence="3 5" id="KW-1133">Transmembrane helix</keyword>
<sequence>MDTTGYIASIFIGISLGLIGGGGSILTVPVLVYLFGIDAAVATVYSLFIVGMTSVAGSFTYFRKGLVNMKTALIFGIPSIISVFLTRTFFVPAIPDEVFTLANFSLTKDIMLMLLFAVLMIFASYNMIKKCKGEDCFKTDNKPVKNTAIVLQGALVGFVTGLIGAGGGFLIIPALVGLLKLDIKNAIGTSLFIIALNSLFGFGVSVSHFVIEWNLILKILGLAILGVLIGSWLSTKIDGKKLKPAFGWFVLVMGVYILIKETLI</sequence>
<dbReference type="Pfam" id="PF01925">
    <property type="entry name" value="TauE"/>
    <property type="match status" value="1"/>
</dbReference>
<proteinExistence type="inferred from homology"/>
<dbReference type="InterPro" id="IPR002781">
    <property type="entry name" value="TM_pro_TauE-like"/>
</dbReference>
<keyword evidence="7" id="KW-1185">Reference proteome</keyword>
<comment type="caution">
    <text evidence="6">The sequence shown here is derived from an EMBL/GenBank/DDBJ whole genome shotgun (WGS) entry which is preliminary data.</text>
</comment>
<feature type="transmembrane region" description="Helical" evidence="5">
    <location>
        <begin position="149"/>
        <end position="175"/>
    </location>
</feature>
<evidence type="ECO:0000313" key="7">
    <source>
        <dbReference type="Proteomes" id="UP000626242"/>
    </source>
</evidence>
<feature type="transmembrane region" description="Helical" evidence="5">
    <location>
        <begin position="7"/>
        <end position="36"/>
    </location>
</feature>
<evidence type="ECO:0000256" key="1">
    <source>
        <dbReference type="ARBA" id="ARBA00004141"/>
    </source>
</evidence>
<keyword evidence="4 5" id="KW-0472">Membrane</keyword>
<dbReference type="PANTHER" id="PTHR43701">
    <property type="entry name" value="MEMBRANE TRANSPORTER PROTEIN MJ0441-RELATED"/>
    <property type="match status" value="1"/>
</dbReference>
<evidence type="ECO:0000256" key="3">
    <source>
        <dbReference type="ARBA" id="ARBA00022989"/>
    </source>
</evidence>
<reference evidence="6 7" key="1">
    <citation type="submission" date="2020-08" db="EMBL/GenBank/DDBJ databases">
        <title>A Genomic Blueprint of the Chicken Gut Microbiome.</title>
        <authorList>
            <person name="Gilroy R."/>
            <person name="Ravi A."/>
            <person name="Getino M."/>
            <person name="Pursley I."/>
            <person name="Horton D.L."/>
            <person name="Alikhan N.-F."/>
            <person name="Baker D."/>
            <person name="Gharbi K."/>
            <person name="Hall N."/>
            <person name="Watson M."/>
            <person name="Adriaenssens E.M."/>
            <person name="Foster-Nyarko E."/>
            <person name="Jarju S."/>
            <person name="Secka A."/>
            <person name="Antonio M."/>
            <person name="Oren A."/>
            <person name="Chaudhuri R."/>
            <person name="La Ragione R.M."/>
            <person name="Hildebrand F."/>
            <person name="Pallen M.J."/>
        </authorList>
    </citation>
    <scope>NUCLEOTIDE SEQUENCE [LARGE SCALE GENOMIC DNA]</scope>
    <source>
        <strain evidence="6 7">Sa1CVA4</strain>
    </source>
</reference>
<comment type="similarity">
    <text evidence="5">Belongs to the 4-toluene sulfonate uptake permease (TSUP) (TC 2.A.102) family.</text>
</comment>
<dbReference type="EMBL" id="JACSPS010000002">
    <property type="protein sequence ID" value="MBD8018450.1"/>
    <property type="molecule type" value="Genomic_DNA"/>
</dbReference>
<keyword evidence="2 5" id="KW-0812">Transmembrane</keyword>
<accession>A0ABR8WNA4</accession>
<evidence type="ECO:0000256" key="2">
    <source>
        <dbReference type="ARBA" id="ARBA00022692"/>
    </source>
</evidence>
<evidence type="ECO:0000256" key="4">
    <source>
        <dbReference type="ARBA" id="ARBA00023136"/>
    </source>
</evidence>
<dbReference type="Proteomes" id="UP000626242">
    <property type="component" value="Unassembled WGS sequence"/>
</dbReference>
<feature type="transmembrane region" description="Helical" evidence="5">
    <location>
        <begin position="71"/>
        <end position="90"/>
    </location>
</feature>
<evidence type="ECO:0000256" key="5">
    <source>
        <dbReference type="RuleBase" id="RU363041"/>
    </source>
</evidence>
<gene>
    <name evidence="6" type="ORF">H9628_08185</name>
</gene>
<feature type="transmembrane region" description="Helical" evidence="5">
    <location>
        <begin position="110"/>
        <end position="128"/>
    </location>
</feature>
<name>A0ABR8WNA4_9FLAO</name>
<feature type="transmembrane region" description="Helical" evidence="5">
    <location>
        <begin position="187"/>
        <end position="210"/>
    </location>
</feature>
<dbReference type="InterPro" id="IPR051598">
    <property type="entry name" value="TSUP/Inactive_protease-like"/>
</dbReference>
<keyword evidence="5" id="KW-1003">Cell membrane</keyword>
<evidence type="ECO:0000313" key="6">
    <source>
        <dbReference type="EMBL" id="MBD8018450.1"/>
    </source>
</evidence>
<comment type="subcellular location">
    <subcellularLocation>
        <location evidence="5">Cell membrane</location>
        <topology evidence="5">Multi-pass membrane protein</topology>
    </subcellularLocation>
    <subcellularLocation>
        <location evidence="1">Membrane</location>
        <topology evidence="1">Multi-pass membrane protein</topology>
    </subcellularLocation>
</comment>